<feature type="region of interest" description="Disordered" evidence="1">
    <location>
        <begin position="761"/>
        <end position="821"/>
    </location>
</feature>
<dbReference type="Pfam" id="PF25547">
    <property type="entry name" value="WXG100_2"/>
    <property type="match status" value="1"/>
</dbReference>
<feature type="region of interest" description="Disordered" evidence="1">
    <location>
        <begin position="467"/>
        <end position="633"/>
    </location>
</feature>
<dbReference type="InterPro" id="IPR028908">
    <property type="entry name" value="Tox-PL_dom"/>
</dbReference>
<feature type="compositionally biased region" description="Basic and acidic residues" evidence="1">
    <location>
        <begin position="762"/>
        <end position="783"/>
    </location>
</feature>
<dbReference type="Pfam" id="PF04607">
    <property type="entry name" value="RelA_SpoT"/>
    <property type="match status" value="1"/>
</dbReference>
<feature type="compositionally biased region" description="Low complexity" evidence="1">
    <location>
        <begin position="371"/>
        <end position="396"/>
    </location>
</feature>
<dbReference type="InterPro" id="IPR007685">
    <property type="entry name" value="RelA_SpoT"/>
</dbReference>
<dbReference type="EMBL" id="LT598496">
    <property type="protein sequence ID" value="SBV27820.1"/>
    <property type="molecule type" value="Genomic_DNA"/>
</dbReference>
<dbReference type="Pfam" id="PF15644">
    <property type="entry name" value="Gln_amidase"/>
    <property type="match status" value="1"/>
</dbReference>
<proteinExistence type="predicted"/>
<feature type="compositionally biased region" description="Basic and acidic residues" evidence="1">
    <location>
        <begin position="800"/>
        <end position="821"/>
    </location>
</feature>
<dbReference type="SUPFAM" id="SSF81301">
    <property type="entry name" value="Nucleotidyltransferase"/>
    <property type="match status" value="1"/>
</dbReference>
<name>A0A1C3N5G1_9ACTN</name>
<dbReference type="InterPro" id="IPR057746">
    <property type="entry name" value="CpnT-like_N"/>
</dbReference>
<feature type="compositionally biased region" description="Low complexity" evidence="1">
    <location>
        <begin position="480"/>
        <end position="497"/>
    </location>
</feature>
<feature type="domain" description="RelA/SpoT" evidence="2">
    <location>
        <begin position="1276"/>
        <end position="1385"/>
    </location>
</feature>
<dbReference type="OrthoDB" id="4554584at2"/>
<gene>
    <name evidence="3" type="ORF">GA0070620_3350</name>
</gene>
<feature type="compositionally biased region" description="Polar residues" evidence="1">
    <location>
        <begin position="504"/>
        <end position="521"/>
    </location>
</feature>
<organism evidence="3 4">
    <name type="scientific">Micromonospora krabiensis</name>
    <dbReference type="NCBI Taxonomy" id="307121"/>
    <lineage>
        <taxon>Bacteria</taxon>
        <taxon>Bacillati</taxon>
        <taxon>Actinomycetota</taxon>
        <taxon>Actinomycetes</taxon>
        <taxon>Micromonosporales</taxon>
        <taxon>Micromonosporaceae</taxon>
        <taxon>Micromonospora</taxon>
    </lineage>
</organism>
<dbReference type="InterPro" id="IPR043519">
    <property type="entry name" value="NT_sf"/>
</dbReference>
<evidence type="ECO:0000313" key="3">
    <source>
        <dbReference type="EMBL" id="SBV27820.1"/>
    </source>
</evidence>
<evidence type="ECO:0000259" key="2">
    <source>
        <dbReference type="SMART" id="SM00954"/>
    </source>
</evidence>
<keyword evidence="4" id="KW-1185">Reference proteome</keyword>
<feature type="compositionally biased region" description="Low complexity" evidence="1">
    <location>
        <begin position="523"/>
        <end position="536"/>
    </location>
</feature>
<dbReference type="Proteomes" id="UP000199393">
    <property type="component" value="Chromosome I"/>
</dbReference>
<dbReference type="STRING" id="307121.GA0070620_3350"/>
<sequence>MSLLPSPVPHPLDYSPWQLPGWVYEALDWVIGVEWPDGDERAVWDLADQWYAVSTALVGPRTDAHDAADETRAAYGGVGAVAAAFDAAWRALAEGDEAPLPVLLTVSTDLGRLVEECGCDLEAAKIEVWIELGILVVELLSLAVATALTAGAASPAAGAAMAASRLIVQQIFKRLTAQLARKSLRHGLREAGERAAKQVVEGGVRGLARRSALGGLAEAGEEAGVSLATQAYQNTTGRRQGLDLTDLGTSAVGGLAGGAVAPLAGLGRHATGRAARVGEHLGREMAGETIAENAAGLATGRGLTSLEDAARAAVSGAAGSATTQADAALRARLGGQLSSLDASGLVGPPLAPPPEPRLAGGPPPVPETSPREPSVPVDATASASGATSAGTASAPLAGSGAAVSLAGDASSAGPATSAVSTQPAVASVAGSAADALTRPVPDGVSAPPGPVAAGVVAPPGPEAVGLPPAPLSGVAPPTPVADAPAAPDVRSPAAPLGPSGGGMSTASVAGTAQVLGPTSGTGPVASAPPVVPSADSRSAHAPAPSVGPLHPPAPVVSSPPHASVATAPLAPPPSRASAARAPVAPPSTDAPERTDLPVGPERRVAPVTPEQEAGRPTASANGAPYSTAGPRPRTPEWYAAVWAADRDAFERRRYRGHFEHQRRRHDENRRREEASDLRMFADRSKDEARWLHSRGRALASAGRHAEADRLFQESLRRDRRHHEQRDQAQAILAGAATSAMTVSDFDFSHVNDDVGDLARGAVETDDRSALTGDDHPPPTDRSRRYGRPGGLRPPLALHQTDVERRVPREPDGRVARTPDPRRGDWFRLMNDGGPAADPTRGINCLDCTLSLLDTWMHGRPRVAAPRTFDAYAAGDINRPLGGERDGPRRIEEFTGGRFQRLCQPTARSTPPEHRSAVDRGYRNLHDQVLLGGHGTFAFVINTWESGGSHVSVALNQNGTVLYLDPQTGRIAPQPLYRHRGAPHPYNVVDLDILVLAPDGRPMPMAGLRRGQFSALPDLPEYPPARHHEGYGDPYINRFHLIDGPGSTSAPDAVPAKAILAGVTDLDQALRDVPSAAMVTALGLPELRRLAPQLDHASAQDLAAFFADARVHAMVDRTWRNPPPGEPLLAGKLIRQLIERPDLVRRVLATPELFTSLTSRPLTLHHLADRQQAIDVLGDVLDRIAERGAGAVIAETTEVRRDPPPISPSLERQVAAFTEDGVRALQPGFDLSRMDDPEYRQGYLDQLYVDSGVAQAEMLALGEGLASGAASGAEACGRPGQKDRQRAEDKIRGYDGDVSLLTDLAAVKVTFNALSDLYTALAAILGDPSVEVVELDDRFANPQASGYRDIQMLIRAANGHIAEFRLHLAAMDQVAEWEHALYEVRRDLRAVARAEGRSMSETEQAIFTGVLMQEQAYFWRALQSAMTGVPKHE</sequence>
<feature type="compositionally biased region" description="Basic and acidic residues" evidence="1">
    <location>
        <begin position="590"/>
        <end position="604"/>
    </location>
</feature>
<dbReference type="RefSeq" id="WP_091591964.1">
    <property type="nucleotide sequence ID" value="NZ_JBHRWG010000004.1"/>
</dbReference>
<dbReference type="PATRIC" id="fig|307121.4.peg.3418"/>
<protein>
    <recommendedName>
        <fullName evidence="2">RelA/SpoT domain-containing protein</fullName>
    </recommendedName>
</protein>
<reference evidence="4" key="1">
    <citation type="submission" date="2016-06" db="EMBL/GenBank/DDBJ databases">
        <authorList>
            <person name="Varghese N."/>
        </authorList>
    </citation>
    <scope>NUCLEOTIDE SEQUENCE [LARGE SCALE GENOMIC DNA]</scope>
    <source>
        <strain evidence="4">DSM 45344</strain>
    </source>
</reference>
<evidence type="ECO:0000313" key="4">
    <source>
        <dbReference type="Proteomes" id="UP000199393"/>
    </source>
</evidence>
<accession>A0A1C3N5G1</accession>
<dbReference type="Gene3D" id="3.30.460.10">
    <property type="entry name" value="Beta Polymerase, domain 2"/>
    <property type="match status" value="1"/>
</dbReference>
<feature type="compositionally biased region" description="Pro residues" evidence="1">
    <location>
        <begin position="349"/>
        <end position="367"/>
    </location>
</feature>
<feature type="region of interest" description="Disordered" evidence="1">
    <location>
        <begin position="340"/>
        <end position="396"/>
    </location>
</feature>
<evidence type="ECO:0000256" key="1">
    <source>
        <dbReference type="SAM" id="MobiDB-lite"/>
    </source>
</evidence>
<feature type="compositionally biased region" description="Low complexity" evidence="1">
    <location>
        <begin position="555"/>
        <end position="568"/>
    </location>
</feature>
<dbReference type="GO" id="GO:0015969">
    <property type="term" value="P:guanosine tetraphosphate metabolic process"/>
    <property type="evidence" value="ECO:0007669"/>
    <property type="project" value="InterPro"/>
</dbReference>
<dbReference type="SMART" id="SM00954">
    <property type="entry name" value="RelA_SpoT"/>
    <property type="match status" value="1"/>
</dbReference>